<feature type="compositionally biased region" description="Basic and acidic residues" evidence="16">
    <location>
        <begin position="773"/>
        <end position="792"/>
    </location>
</feature>
<comment type="catalytic activity">
    <reaction evidence="15">
        <text>[GlcNAc-(1-&gt;4)-Mur2Ac(oyl-L-Ala-gamma-D-Glu-L-Lys-D-Ala-D-Ala)](n)-di-trans,octa-cis-undecaprenyl diphosphate + beta-D-GlcNAc-(1-&gt;4)-Mur2Ac(oyl-L-Ala-gamma-D-Glu-L-Lys-D-Ala-D-Ala)-di-trans,octa-cis-undecaprenyl diphosphate = [GlcNAc-(1-&gt;4)-Mur2Ac(oyl-L-Ala-gamma-D-Glu-L-Lys-D-Ala-D-Ala)](n+1)-di-trans,octa-cis-undecaprenyl diphosphate + di-trans,octa-cis-undecaprenyl diphosphate + H(+)</text>
        <dbReference type="Rhea" id="RHEA:23708"/>
        <dbReference type="Rhea" id="RHEA-COMP:9602"/>
        <dbReference type="Rhea" id="RHEA-COMP:9603"/>
        <dbReference type="ChEBI" id="CHEBI:15378"/>
        <dbReference type="ChEBI" id="CHEBI:58405"/>
        <dbReference type="ChEBI" id="CHEBI:60033"/>
        <dbReference type="ChEBI" id="CHEBI:78435"/>
        <dbReference type="EC" id="2.4.99.28"/>
    </reaction>
</comment>
<evidence type="ECO:0000256" key="4">
    <source>
        <dbReference type="ARBA" id="ARBA00022676"/>
    </source>
</evidence>
<dbReference type="OrthoDB" id="9766909at2"/>
<dbReference type="GO" id="GO:0008955">
    <property type="term" value="F:peptidoglycan glycosyltransferase activity"/>
    <property type="evidence" value="ECO:0007669"/>
    <property type="project" value="UniProtKB-EC"/>
</dbReference>
<feature type="domain" description="Glycosyl transferase family 51" evidence="19">
    <location>
        <begin position="88"/>
        <end position="262"/>
    </location>
</feature>
<dbReference type="Pfam" id="PF00912">
    <property type="entry name" value="Transgly"/>
    <property type="match status" value="1"/>
</dbReference>
<evidence type="ECO:0000256" key="8">
    <source>
        <dbReference type="ARBA" id="ARBA00022960"/>
    </source>
</evidence>
<dbReference type="InterPro" id="IPR050396">
    <property type="entry name" value="Glycosyltr_51/Transpeptidase"/>
</dbReference>
<dbReference type="EMBL" id="SDGV01000010">
    <property type="protein sequence ID" value="THB61635.1"/>
    <property type="molecule type" value="Genomic_DNA"/>
</dbReference>
<dbReference type="GO" id="GO:0009252">
    <property type="term" value="P:peptidoglycan biosynthetic process"/>
    <property type="evidence" value="ECO:0007669"/>
    <property type="project" value="UniProtKB-KW"/>
</dbReference>
<dbReference type="SUPFAM" id="SSF53955">
    <property type="entry name" value="Lysozyme-like"/>
    <property type="match status" value="1"/>
</dbReference>
<evidence type="ECO:0000256" key="13">
    <source>
        <dbReference type="ARBA" id="ARBA00023316"/>
    </source>
</evidence>
<evidence type="ECO:0000256" key="2">
    <source>
        <dbReference type="ARBA" id="ARBA00022645"/>
    </source>
</evidence>
<protein>
    <submittedName>
        <fullName evidence="20">Penicillin-binding protein</fullName>
    </submittedName>
</protein>
<dbReference type="Gene3D" id="3.40.710.10">
    <property type="entry name" value="DD-peptidase/beta-lactamase superfamily"/>
    <property type="match status" value="1"/>
</dbReference>
<sequence length="801" mass="89851">MFKNKDDINKIKEKLSSLSFPVNVTYRVLRALLVFTIFALIALGTMGLGIGVGYFSSLVSTLDVPSKETLETKIYDIERQSKMTYDDGSLISVIKSDLVRTPVDEKSISPLIKKALIYTEDEYFYEHNGIVPKALARATISDVTGLGGGSGGSTITQQLIKQQILTNETSYTRKASEILLALHTEKFFSKTEILNAYLNVSPFGRNNKGENIAGIEEAANGIFGLKSSEVNLPQAAFLAGLPQSPIEYSPYNNDGSLKEKFDSGLARKDNVLFNLYREKQISKKEYEEAKSYDLVKDFLQPEKGQNAENSFLYHQLYDEAARIMMVPLYEADKKSKDEVYKSQELFEHYFDLAKRDIRQEGYTIESTINKNIHNAMEEAVQQFGYILDDGRPLLLETGSILMDNKTGRIYGFIGGRDYQQNQNNHAFQRRRSPGSTMKPILAYAPAIDQGLIGSETRLADFPMNYKHGGTPVKNYSDFGSNSFKTTRDALKWSLNIPVVNLYSEMQGKVDPKAYFDKMEIGLNPEEYGRESIPLGGTDEGLTVFEETGAYATLANKGTYNRGYTINKIKDKSGKVVYEHKSNPVQVFKPATASIMNDLMRDVLDSGTGQAAKEAFRGSNLAKADWVGKTGTSENQRDYWFTASTPSITMSSWIGYDDNTEMYDTWNKQNMVYWSYMTNYVYQRSPEIFGENEKFTIDPSVKKVKVSEFTGQKEGPVKVDGGGTVNLRGSKTVTSLYSGDYAKDSTFRFGIGGTDSQYQNAWRNFGRGGSSSTEKPKTNDSNKKKPKETKKDDEENDEETDD</sequence>
<dbReference type="AlphaFoldDB" id="A0A4S3B9C8"/>
<keyword evidence="12" id="KW-0511">Multifunctional enzyme</keyword>
<evidence type="ECO:0000256" key="5">
    <source>
        <dbReference type="ARBA" id="ARBA00022679"/>
    </source>
</evidence>
<evidence type="ECO:0000256" key="17">
    <source>
        <dbReference type="SAM" id="Phobius"/>
    </source>
</evidence>
<evidence type="ECO:0000256" key="10">
    <source>
        <dbReference type="ARBA" id="ARBA00022989"/>
    </source>
</evidence>
<gene>
    <name evidence="20" type="ORF">ESZ54_04065</name>
</gene>
<keyword evidence="13" id="KW-0961">Cell wall biogenesis/degradation</keyword>
<dbReference type="InterPro" id="IPR001460">
    <property type="entry name" value="PCN-bd_Tpept"/>
</dbReference>
<keyword evidence="8" id="KW-0133">Cell shape</keyword>
<keyword evidence="3" id="KW-0645">Protease</keyword>
<evidence type="ECO:0000256" key="11">
    <source>
        <dbReference type="ARBA" id="ARBA00023136"/>
    </source>
</evidence>
<keyword evidence="5" id="KW-0808">Transferase</keyword>
<dbReference type="GO" id="GO:0008658">
    <property type="term" value="F:penicillin binding"/>
    <property type="evidence" value="ECO:0007669"/>
    <property type="project" value="InterPro"/>
</dbReference>
<evidence type="ECO:0000256" key="9">
    <source>
        <dbReference type="ARBA" id="ARBA00022984"/>
    </source>
</evidence>
<feature type="domain" description="Penicillin-binding protein transpeptidase" evidence="18">
    <location>
        <begin position="400"/>
        <end position="655"/>
    </location>
</feature>
<dbReference type="Gene3D" id="1.10.3810.10">
    <property type="entry name" value="Biosynthetic peptidoglycan transglycosylase-like"/>
    <property type="match status" value="1"/>
</dbReference>
<feature type="region of interest" description="Disordered" evidence="16">
    <location>
        <begin position="759"/>
        <end position="801"/>
    </location>
</feature>
<feature type="transmembrane region" description="Helical" evidence="17">
    <location>
        <begin position="32"/>
        <end position="55"/>
    </location>
</feature>
<proteinExistence type="predicted"/>
<dbReference type="PANTHER" id="PTHR32282:SF32">
    <property type="entry name" value="PENICILLIN-BINDING PROTEIN 2A"/>
    <property type="match status" value="1"/>
</dbReference>
<keyword evidence="10 17" id="KW-1133">Transmembrane helix</keyword>
<dbReference type="InterPro" id="IPR023346">
    <property type="entry name" value="Lysozyme-like_dom_sf"/>
</dbReference>
<dbReference type="GO" id="GO:0009002">
    <property type="term" value="F:serine-type D-Ala-D-Ala carboxypeptidase activity"/>
    <property type="evidence" value="ECO:0007669"/>
    <property type="project" value="UniProtKB-EC"/>
</dbReference>
<keyword evidence="1" id="KW-1003">Cell membrane</keyword>
<keyword evidence="11 17" id="KW-0472">Membrane</keyword>
<evidence type="ECO:0000256" key="16">
    <source>
        <dbReference type="SAM" id="MobiDB-lite"/>
    </source>
</evidence>
<evidence type="ECO:0000313" key="20">
    <source>
        <dbReference type="EMBL" id="THB61635.1"/>
    </source>
</evidence>
<dbReference type="GO" id="GO:0006508">
    <property type="term" value="P:proteolysis"/>
    <property type="evidence" value="ECO:0007669"/>
    <property type="project" value="UniProtKB-KW"/>
</dbReference>
<dbReference type="GO" id="GO:0030288">
    <property type="term" value="C:outer membrane-bounded periplasmic space"/>
    <property type="evidence" value="ECO:0007669"/>
    <property type="project" value="TreeGrafter"/>
</dbReference>
<keyword evidence="7" id="KW-0378">Hydrolase</keyword>
<dbReference type="InterPro" id="IPR001264">
    <property type="entry name" value="Glyco_trans_51"/>
</dbReference>
<evidence type="ECO:0000256" key="12">
    <source>
        <dbReference type="ARBA" id="ARBA00023268"/>
    </source>
</evidence>
<keyword evidence="21" id="KW-1185">Reference proteome</keyword>
<evidence type="ECO:0000256" key="15">
    <source>
        <dbReference type="ARBA" id="ARBA00049902"/>
    </source>
</evidence>
<comment type="caution">
    <text evidence="20">The sequence shown here is derived from an EMBL/GenBank/DDBJ whole genome shotgun (WGS) entry which is preliminary data.</text>
</comment>
<dbReference type="InterPro" id="IPR036950">
    <property type="entry name" value="PBP_transglycosylase"/>
</dbReference>
<comment type="catalytic activity">
    <reaction evidence="14">
        <text>Preferential cleavage: (Ac)2-L-Lys-D-Ala-|-D-Ala. Also transpeptidation of peptidyl-alanyl moieties that are N-acyl substituents of D-alanine.</text>
        <dbReference type="EC" id="3.4.16.4"/>
    </reaction>
</comment>
<evidence type="ECO:0000256" key="14">
    <source>
        <dbReference type="ARBA" id="ARBA00034000"/>
    </source>
</evidence>
<accession>A0A4S3B9C8</accession>
<keyword evidence="9" id="KW-0573">Peptidoglycan synthesis</keyword>
<evidence type="ECO:0000313" key="21">
    <source>
        <dbReference type="Proteomes" id="UP000310506"/>
    </source>
</evidence>
<dbReference type="PANTHER" id="PTHR32282">
    <property type="entry name" value="BINDING PROTEIN TRANSPEPTIDASE, PUTATIVE-RELATED"/>
    <property type="match status" value="1"/>
</dbReference>
<keyword evidence="4" id="KW-0328">Glycosyltransferase</keyword>
<evidence type="ECO:0000256" key="7">
    <source>
        <dbReference type="ARBA" id="ARBA00022801"/>
    </source>
</evidence>
<dbReference type="InterPro" id="IPR012338">
    <property type="entry name" value="Beta-lactam/transpept-like"/>
</dbReference>
<name>A0A4S3B9C8_9ENTE</name>
<evidence type="ECO:0000256" key="3">
    <source>
        <dbReference type="ARBA" id="ARBA00022670"/>
    </source>
</evidence>
<keyword evidence="2" id="KW-0121">Carboxypeptidase</keyword>
<reference evidence="20 21" key="1">
    <citation type="submission" date="2019-01" db="EMBL/GenBank/DDBJ databases">
        <title>Vagococcus silagei sp. nov. isolated from brewer's grain.</title>
        <authorList>
            <person name="Guu J.-R."/>
        </authorList>
    </citation>
    <scope>NUCLEOTIDE SEQUENCE [LARGE SCALE GENOMIC DNA]</scope>
    <source>
        <strain evidence="20 21">2B-2</strain>
    </source>
</reference>
<dbReference type="RefSeq" id="WP_136136407.1">
    <property type="nucleotide sequence ID" value="NZ_SDGV01000010.1"/>
</dbReference>
<keyword evidence="6 17" id="KW-0812">Transmembrane</keyword>
<dbReference type="GO" id="GO:0071555">
    <property type="term" value="P:cell wall organization"/>
    <property type="evidence" value="ECO:0007669"/>
    <property type="project" value="UniProtKB-KW"/>
</dbReference>
<dbReference type="SUPFAM" id="SSF56601">
    <property type="entry name" value="beta-lactamase/transpeptidase-like"/>
    <property type="match status" value="1"/>
</dbReference>
<organism evidence="20 21">
    <name type="scientific">Vagococcus silagei</name>
    <dbReference type="NCBI Taxonomy" id="2508885"/>
    <lineage>
        <taxon>Bacteria</taxon>
        <taxon>Bacillati</taxon>
        <taxon>Bacillota</taxon>
        <taxon>Bacilli</taxon>
        <taxon>Lactobacillales</taxon>
        <taxon>Enterococcaceae</taxon>
        <taxon>Vagococcus</taxon>
    </lineage>
</organism>
<dbReference type="Proteomes" id="UP000310506">
    <property type="component" value="Unassembled WGS sequence"/>
</dbReference>
<evidence type="ECO:0000259" key="19">
    <source>
        <dbReference type="Pfam" id="PF00912"/>
    </source>
</evidence>
<dbReference type="Gene3D" id="3.40.50.12800">
    <property type="match status" value="1"/>
</dbReference>
<evidence type="ECO:0000256" key="1">
    <source>
        <dbReference type="ARBA" id="ARBA00022475"/>
    </source>
</evidence>
<dbReference type="Pfam" id="PF00905">
    <property type="entry name" value="Transpeptidase"/>
    <property type="match status" value="1"/>
</dbReference>
<evidence type="ECO:0000259" key="18">
    <source>
        <dbReference type="Pfam" id="PF00905"/>
    </source>
</evidence>
<dbReference type="GO" id="GO:0008360">
    <property type="term" value="P:regulation of cell shape"/>
    <property type="evidence" value="ECO:0007669"/>
    <property type="project" value="UniProtKB-KW"/>
</dbReference>
<evidence type="ECO:0000256" key="6">
    <source>
        <dbReference type="ARBA" id="ARBA00022692"/>
    </source>
</evidence>